<feature type="compositionally biased region" description="Basic and acidic residues" evidence="1">
    <location>
        <begin position="20"/>
        <end position="29"/>
    </location>
</feature>
<feature type="compositionally biased region" description="Gly residues" evidence="1">
    <location>
        <begin position="1"/>
        <end position="10"/>
    </location>
</feature>
<feature type="region of interest" description="Disordered" evidence="1">
    <location>
        <begin position="157"/>
        <end position="182"/>
    </location>
</feature>
<proteinExistence type="predicted"/>
<evidence type="ECO:0000256" key="1">
    <source>
        <dbReference type="SAM" id="MobiDB-lite"/>
    </source>
</evidence>
<organism evidence="2 3">
    <name type="scientific">Claviceps aff. purpurea</name>
    <dbReference type="NCBI Taxonomy" id="1967640"/>
    <lineage>
        <taxon>Eukaryota</taxon>
        <taxon>Fungi</taxon>
        <taxon>Dikarya</taxon>
        <taxon>Ascomycota</taxon>
        <taxon>Pezizomycotina</taxon>
        <taxon>Sordariomycetes</taxon>
        <taxon>Hypocreomycetidae</taxon>
        <taxon>Hypocreales</taxon>
        <taxon>Clavicipitaceae</taxon>
        <taxon>Claviceps</taxon>
    </lineage>
</organism>
<name>A0A9P7QHB1_9HYPO</name>
<accession>A0A9P7QHB1</accession>
<dbReference type="Proteomes" id="UP000707071">
    <property type="component" value="Unassembled WGS sequence"/>
</dbReference>
<protein>
    <submittedName>
        <fullName evidence="2">Uncharacterized protein</fullName>
    </submittedName>
</protein>
<feature type="region of interest" description="Disordered" evidence="1">
    <location>
        <begin position="1"/>
        <end position="29"/>
    </location>
</feature>
<dbReference type="AlphaFoldDB" id="A0A9P7QHB1"/>
<dbReference type="EMBL" id="SRRH01000266">
    <property type="protein sequence ID" value="KAG6292721.1"/>
    <property type="molecule type" value="Genomic_DNA"/>
</dbReference>
<gene>
    <name evidence="2" type="ORF">E4U09_003295</name>
</gene>
<reference evidence="2 3" key="1">
    <citation type="journal article" date="2020" name="bioRxiv">
        <title>Whole genome comparisons of ergot fungi reveals the divergence and evolution of species within the genus Claviceps are the result of varying mechanisms driving genome evolution and host range expansion.</title>
        <authorList>
            <person name="Wyka S.A."/>
            <person name="Mondo S.J."/>
            <person name="Liu M."/>
            <person name="Dettman J."/>
            <person name="Nalam V."/>
            <person name="Broders K.D."/>
        </authorList>
    </citation>
    <scope>NUCLEOTIDE SEQUENCE [LARGE SCALE GENOMIC DNA]</scope>
    <source>
        <strain evidence="2 3">Clav52</strain>
    </source>
</reference>
<keyword evidence="3" id="KW-1185">Reference proteome</keyword>
<feature type="region of interest" description="Disordered" evidence="1">
    <location>
        <begin position="231"/>
        <end position="250"/>
    </location>
</feature>
<evidence type="ECO:0000313" key="2">
    <source>
        <dbReference type="EMBL" id="KAG6292721.1"/>
    </source>
</evidence>
<sequence>MPTGPSGAGEGDTEGLATDHVSKEASKSGDDVRRTYMHLAMHPIFMFMHVHVSNDRTGCSLHTLRSAASMVDERGGLDIDCMSIEREGDVFLGLALHHVASYRWVRGERIQIKVREICAYAQHRQKDPVSDDTFGVAQSFSNGSTMLALGEGSPLPCPVSPENSHSVTPLKEEDRRRRTRKKATMEDDGLHWGVSGVVWFSWQGVALLTQDSDQTDSLRLNGPGFFVTAPPSSSVPMSHPVQDCYLPRTQ</sequence>
<evidence type="ECO:0000313" key="3">
    <source>
        <dbReference type="Proteomes" id="UP000707071"/>
    </source>
</evidence>
<feature type="compositionally biased region" description="Low complexity" evidence="1">
    <location>
        <begin position="231"/>
        <end position="241"/>
    </location>
</feature>
<comment type="caution">
    <text evidence="2">The sequence shown here is derived from an EMBL/GenBank/DDBJ whole genome shotgun (WGS) entry which is preliminary data.</text>
</comment>